<name>A0ABZ0VUP9_9HYPH</name>
<dbReference type="Proteomes" id="UP001322481">
    <property type="component" value="Chromosome"/>
</dbReference>
<proteinExistence type="predicted"/>
<protein>
    <submittedName>
        <fullName evidence="1">Uncharacterized protein</fullName>
    </submittedName>
</protein>
<dbReference type="Pfam" id="PF21102">
    <property type="entry name" value="DprA_N"/>
    <property type="match status" value="1"/>
</dbReference>
<evidence type="ECO:0000313" key="2">
    <source>
        <dbReference type="Proteomes" id="UP001322481"/>
    </source>
</evidence>
<sequence length="43" mass="4742">MSEPAAGPRLSDRQRLSWLRLIRTQNVGPAGIMAQTPRDLNPA</sequence>
<reference evidence="1 2" key="1">
    <citation type="submission" date="2023-11" db="EMBL/GenBank/DDBJ databases">
        <authorList>
            <person name="Panchal A.K."/>
            <person name="Meaney J.S."/>
            <person name="Karas B.J."/>
            <person name="diCenzo G.C."/>
        </authorList>
    </citation>
    <scope>NUCLEOTIDE SEQUENCE [LARGE SCALE GENOMIC DNA]</scope>
    <source>
        <strain evidence="1 2">NZP2235</strain>
    </source>
</reference>
<accession>A0ABZ0VUP9</accession>
<keyword evidence="2" id="KW-1185">Reference proteome</keyword>
<organism evidence="1 2">
    <name type="scientific">Mesorhizobium huakuii</name>
    <dbReference type="NCBI Taxonomy" id="28104"/>
    <lineage>
        <taxon>Bacteria</taxon>
        <taxon>Pseudomonadati</taxon>
        <taxon>Pseudomonadota</taxon>
        <taxon>Alphaproteobacteria</taxon>
        <taxon>Hyphomicrobiales</taxon>
        <taxon>Phyllobacteriaceae</taxon>
        <taxon>Mesorhizobium</taxon>
    </lineage>
</organism>
<dbReference type="EMBL" id="CP139858">
    <property type="protein sequence ID" value="WQB99316.1"/>
    <property type="molecule type" value="Genomic_DNA"/>
</dbReference>
<gene>
    <name evidence="1" type="ORF">U0R22_003492</name>
</gene>
<evidence type="ECO:0000313" key="1">
    <source>
        <dbReference type="EMBL" id="WQB99316.1"/>
    </source>
</evidence>